<proteinExistence type="predicted"/>
<gene>
    <name evidence="2" type="ORF">GCM10023329_23910</name>
</gene>
<keyword evidence="1" id="KW-1133">Transmembrane helix</keyword>
<accession>A0ABP9A6W4</accession>
<feature type="transmembrane region" description="Helical" evidence="1">
    <location>
        <begin position="126"/>
        <end position="145"/>
    </location>
</feature>
<evidence type="ECO:0000313" key="2">
    <source>
        <dbReference type="EMBL" id="GAA4774749.1"/>
    </source>
</evidence>
<keyword evidence="1" id="KW-0812">Transmembrane</keyword>
<comment type="caution">
    <text evidence="2">The sequence shown here is derived from an EMBL/GenBank/DDBJ whole genome shotgun (WGS) entry which is preliminary data.</text>
</comment>
<name>A0ABP9A6W4_9ACTN</name>
<reference evidence="3" key="1">
    <citation type="journal article" date="2019" name="Int. J. Syst. Evol. Microbiol.">
        <title>The Global Catalogue of Microorganisms (GCM) 10K type strain sequencing project: providing services to taxonomists for standard genome sequencing and annotation.</title>
        <authorList>
            <consortium name="The Broad Institute Genomics Platform"/>
            <consortium name="The Broad Institute Genome Sequencing Center for Infectious Disease"/>
            <person name="Wu L."/>
            <person name="Ma J."/>
        </authorList>
    </citation>
    <scope>NUCLEOTIDE SEQUENCE [LARGE SCALE GENOMIC DNA]</scope>
    <source>
        <strain evidence="3">JCM 18324</strain>
    </source>
</reference>
<feature type="transmembrane region" description="Helical" evidence="1">
    <location>
        <begin position="37"/>
        <end position="64"/>
    </location>
</feature>
<keyword evidence="3" id="KW-1185">Reference proteome</keyword>
<dbReference type="Proteomes" id="UP001501147">
    <property type="component" value="Unassembled WGS sequence"/>
</dbReference>
<organism evidence="2 3">
    <name type="scientific">Streptomyces sanyensis</name>
    <dbReference type="NCBI Taxonomy" id="568869"/>
    <lineage>
        <taxon>Bacteria</taxon>
        <taxon>Bacillati</taxon>
        <taxon>Actinomycetota</taxon>
        <taxon>Actinomycetes</taxon>
        <taxon>Kitasatosporales</taxon>
        <taxon>Streptomycetaceae</taxon>
        <taxon>Streptomyces</taxon>
    </lineage>
</organism>
<evidence type="ECO:0008006" key="4">
    <source>
        <dbReference type="Google" id="ProtNLM"/>
    </source>
</evidence>
<evidence type="ECO:0000256" key="1">
    <source>
        <dbReference type="SAM" id="Phobius"/>
    </source>
</evidence>
<dbReference type="EMBL" id="BAABJV010000004">
    <property type="protein sequence ID" value="GAA4774749.1"/>
    <property type="molecule type" value="Genomic_DNA"/>
</dbReference>
<feature type="transmembrane region" description="Helical" evidence="1">
    <location>
        <begin position="103"/>
        <end position="120"/>
    </location>
</feature>
<keyword evidence="1" id="KW-0472">Membrane</keyword>
<feature type="transmembrane region" description="Helical" evidence="1">
    <location>
        <begin position="76"/>
        <end position="96"/>
    </location>
</feature>
<protein>
    <recommendedName>
        <fullName evidence="4">Integral membrane protein</fullName>
    </recommendedName>
</protein>
<evidence type="ECO:0000313" key="3">
    <source>
        <dbReference type="Proteomes" id="UP001501147"/>
    </source>
</evidence>
<sequence>MRTAAGLPAAVPGRRAGGGGYPAGVSSDEATPRPSRLTAAAAVCAAEGLALVAGGLFMLVMGIAGDPDSSSAAETGGVTLALLGVIPLAAARGLLLRRAWSRGPAIITQLIALIPAWTLLRATGVLIPLGIVLAAVAVAGLVLLVNPATAQALGIGAAGARGGDSSV</sequence>